<dbReference type="PANTHER" id="PTHR33164">
    <property type="entry name" value="TRANSCRIPTIONAL REGULATOR, MARR FAMILY"/>
    <property type="match status" value="1"/>
</dbReference>
<dbReference type="InterPro" id="IPR036388">
    <property type="entry name" value="WH-like_DNA-bd_sf"/>
</dbReference>
<proteinExistence type="predicted"/>
<keyword evidence="4" id="KW-1185">Reference proteome</keyword>
<dbReference type="Gene3D" id="1.10.10.10">
    <property type="entry name" value="Winged helix-like DNA-binding domain superfamily/Winged helix DNA-binding domain"/>
    <property type="match status" value="1"/>
</dbReference>
<evidence type="ECO:0000256" key="1">
    <source>
        <dbReference type="SAM" id="Coils"/>
    </source>
</evidence>
<dbReference type="Pfam" id="PF12802">
    <property type="entry name" value="MarR_2"/>
    <property type="match status" value="1"/>
</dbReference>
<comment type="caution">
    <text evidence="3">The sequence shown here is derived from an EMBL/GenBank/DDBJ whole genome shotgun (WGS) entry which is preliminary data.</text>
</comment>
<dbReference type="GO" id="GO:0006950">
    <property type="term" value="P:response to stress"/>
    <property type="evidence" value="ECO:0007669"/>
    <property type="project" value="TreeGrafter"/>
</dbReference>
<organism evidence="3 4">
    <name type="scientific">Propioniciclava flava</name>
    <dbReference type="NCBI Taxonomy" id="2072026"/>
    <lineage>
        <taxon>Bacteria</taxon>
        <taxon>Bacillati</taxon>
        <taxon>Actinomycetota</taxon>
        <taxon>Actinomycetes</taxon>
        <taxon>Propionibacteriales</taxon>
        <taxon>Propionibacteriaceae</taxon>
        <taxon>Propioniciclava</taxon>
    </lineage>
</organism>
<sequence length="172" mass="19401">MASAPHGHLREGRDLDDGDVAQIAELVQAMADLREAERRASQASARYMDLNETDMRAIRFVMFNENRGVSVTAGDLSAHLGISTASTTKLLDRLQARGHIVRNPHPTDRRSLQISVTPETRRVARDTVGRHHARRYEAAARLTPSEREVVIRFLRETTEAIDLKNADWMPHE</sequence>
<dbReference type="EMBL" id="PPCV01000004">
    <property type="protein sequence ID" value="RXW32453.1"/>
    <property type="molecule type" value="Genomic_DNA"/>
</dbReference>
<dbReference type="AlphaFoldDB" id="A0A4Q2EHC2"/>
<feature type="coiled-coil region" evidence="1">
    <location>
        <begin position="23"/>
        <end position="53"/>
    </location>
</feature>
<name>A0A4Q2EHC2_9ACTN</name>
<dbReference type="PRINTS" id="PR00598">
    <property type="entry name" value="HTHMARR"/>
</dbReference>
<dbReference type="PROSITE" id="PS50995">
    <property type="entry name" value="HTH_MARR_2"/>
    <property type="match status" value="1"/>
</dbReference>
<dbReference type="SMART" id="SM00347">
    <property type="entry name" value="HTH_MARR"/>
    <property type="match status" value="1"/>
</dbReference>
<keyword evidence="1" id="KW-0175">Coiled coil</keyword>
<dbReference type="SUPFAM" id="SSF46785">
    <property type="entry name" value="Winged helix' DNA-binding domain"/>
    <property type="match status" value="1"/>
</dbReference>
<dbReference type="InterPro" id="IPR000835">
    <property type="entry name" value="HTH_MarR-typ"/>
</dbReference>
<dbReference type="Proteomes" id="UP000290624">
    <property type="component" value="Unassembled WGS sequence"/>
</dbReference>
<dbReference type="GO" id="GO:0003700">
    <property type="term" value="F:DNA-binding transcription factor activity"/>
    <property type="evidence" value="ECO:0007669"/>
    <property type="project" value="InterPro"/>
</dbReference>
<evidence type="ECO:0000259" key="2">
    <source>
        <dbReference type="PROSITE" id="PS50995"/>
    </source>
</evidence>
<dbReference type="InterPro" id="IPR039422">
    <property type="entry name" value="MarR/SlyA-like"/>
</dbReference>
<evidence type="ECO:0000313" key="3">
    <source>
        <dbReference type="EMBL" id="RXW32453.1"/>
    </source>
</evidence>
<protein>
    <submittedName>
        <fullName evidence="3">MarR family transcriptional regulator</fullName>
    </submittedName>
</protein>
<dbReference type="InterPro" id="IPR036390">
    <property type="entry name" value="WH_DNA-bd_sf"/>
</dbReference>
<accession>A0A4Q2EHC2</accession>
<feature type="domain" description="HTH marR-type" evidence="2">
    <location>
        <begin position="23"/>
        <end position="159"/>
    </location>
</feature>
<evidence type="ECO:0000313" key="4">
    <source>
        <dbReference type="Proteomes" id="UP000290624"/>
    </source>
</evidence>
<dbReference type="PANTHER" id="PTHR33164:SF43">
    <property type="entry name" value="HTH-TYPE TRANSCRIPTIONAL REPRESSOR YETL"/>
    <property type="match status" value="1"/>
</dbReference>
<reference evidence="3 4" key="1">
    <citation type="submission" date="2018-01" db="EMBL/GenBank/DDBJ databases">
        <title>Lactibacter flavus gen. nov., sp. nov., a novel bacterium of the family Propionibacteriaceae isolated from raw milk and dairy products.</title>
        <authorList>
            <person name="Wenning M."/>
            <person name="Breitenwieser F."/>
            <person name="Huptas C."/>
            <person name="von Neubeck M."/>
            <person name="Busse H.-J."/>
            <person name="Scherer S."/>
        </authorList>
    </citation>
    <scope>NUCLEOTIDE SEQUENCE [LARGE SCALE GENOMIC DNA]</scope>
    <source>
        <strain evidence="3 4">VG341</strain>
    </source>
</reference>
<dbReference type="OrthoDB" id="162531at2"/>
<gene>
    <name evidence="3" type="ORF">C1706_06565</name>
</gene>